<dbReference type="Pfam" id="PF00691">
    <property type="entry name" value="OmpA"/>
    <property type="match status" value="1"/>
</dbReference>
<feature type="region of interest" description="Disordered" evidence="5">
    <location>
        <begin position="280"/>
        <end position="304"/>
    </location>
</feature>
<feature type="region of interest" description="Disordered" evidence="5">
    <location>
        <begin position="23"/>
        <end position="50"/>
    </location>
</feature>
<feature type="compositionally biased region" description="Basic and acidic residues" evidence="5">
    <location>
        <begin position="337"/>
        <end position="359"/>
    </location>
</feature>
<evidence type="ECO:0000259" key="6">
    <source>
        <dbReference type="PROSITE" id="PS51123"/>
    </source>
</evidence>
<feature type="compositionally biased region" description="Pro residues" evidence="5">
    <location>
        <begin position="24"/>
        <end position="34"/>
    </location>
</feature>
<keyword evidence="2 4" id="KW-0472">Membrane</keyword>
<feature type="region of interest" description="Disordered" evidence="5">
    <location>
        <begin position="332"/>
        <end position="359"/>
    </location>
</feature>
<feature type="compositionally biased region" description="Low complexity" evidence="5">
    <location>
        <begin position="36"/>
        <end position="49"/>
    </location>
</feature>
<dbReference type="SUPFAM" id="SSF103088">
    <property type="entry name" value="OmpA-like"/>
    <property type="match status" value="1"/>
</dbReference>
<feature type="region of interest" description="Disordered" evidence="5">
    <location>
        <begin position="374"/>
        <end position="396"/>
    </location>
</feature>
<dbReference type="OrthoDB" id="5243843at2"/>
<keyword evidence="3" id="KW-0998">Cell outer membrane</keyword>
<evidence type="ECO:0000256" key="2">
    <source>
        <dbReference type="ARBA" id="ARBA00023136"/>
    </source>
</evidence>
<dbReference type="RefSeq" id="WP_106234726.1">
    <property type="nucleotide sequence ID" value="NZ_PVNG01000001.1"/>
</dbReference>
<evidence type="ECO:0000256" key="3">
    <source>
        <dbReference type="ARBA" id="ARBA00023237"/>
    </source>
</evidence>
<dbReference type="PROSITE" id="PS51257">
    <property type="entry name" value="PROKAR_LIPOPROTEIN"/>
    <property type="match status" value="1"/>
</dbReference>
<dbReference type="PANTHER" id="PTHR30329">
    <property type="entry name" value="STATOR ELEMENT OF FLAGELLAR MOTOR COMPLEX"/>
    <property type="match status" value="1"/>
</dbReference>
<sequence length="532" mass="56567">MRAIRGAAAVLAAAVLVGCGGVNPPTPDDSPPPSKTAATRRASPSPASAFTGEGLAGYDVPAPFRVEVEAVERHAGLTAMKMVITTTADRPITGDFGYDGLRGQSVSFGRFRLLDPVAGKVYFTLREKDVNGIAFGTRHSMTSGILPDEFRPGVRYPVEVYFPPLPAGVARVSLVPDLPMAPMTGLPVTEGAGTPAAKARGQGAEPSPGTEFQWPVVPPSGAIWSGVSDVNELVEAPQRTKRRQGGKETVGLRTDVLFAFDKATLSGKATAVLDDAVRETRERADPAKPPITVEGHTDSKGDDAYNQNLSVWRAEAVRDYLAGKLGSGYTFQATGKGESEPIAKNEKPGGGDNPEGRARNRRVEISYQIKQDKPDVTVTTGPPSDIRGSTRPPAPFHQAGPVAGSLGRQRGQDRLRVDFHPFHRDGAYLLATFDVVSEGASRFIPVPAPFTGWDSTFSAAADFGAFILVDPATKTRYHPLKMDTEFVENWVPALDAGMTGRGYVYYPAPADTVSSVTLEAENLGRVSNIPVS</sequence>
<organism evidence="7 8">
    <name type="scientific">Nonomuraea fuscirosea</name>
    <dbReference type="NCBI Taxonomy" id="1291556"/>
    <lineage>
        <taxon>Bacteria</taxon>
        <taxon>Bacillati</taxon>
        <taxon>Actinomycetota</taxon>
        <taxon>Actinomycetes</taxon>
        <taxon>Streptosporangiales</taxon>
        <taxon>Streptosporangiaceae</taxon>
        <taxon>Nonomuraea</taxon>
    </lineage>
</organism>
<dbReference type="PRINTS" id="PR01021">
    <property type="entry name" value="OMPADOMAIN"/>
</dbReference>
<dbReference type="GO" id="GO:0009279">
    <property type="term" value="C:cell outer membrane"/>
    <property type="evidence" value="ECO:0007669"/>
    <property type="project" value="UniProtKB-SubCell"/>
</dbReference>
<dbReference type="Proteomes" id="UP000238312">
    <property type="component" value="Unassembled WGS sequence"/>
</dbReference>
<gene>
    <name evidence="7" type="ORF">B0I32_101682</name>
</gene>
<dbReference type="EMBL" id="PVNG01000001">
    <property type="protein sequence ID" value="PRX70587.1"/>
    <property type="molecule type" value="Genomic_DNA"/>
</dbReference>
<comment type="caution">
    <text evidence="7">The sequence shown here is derived from an EMBL/GenBank/DDBJ whole genome shotgun (WGS) entry which is preliminary data.</text>
</comment>
<protein>
    <submittedName>
        <fullName evidence="7">OmpA family protein</fullName>
    </submittedName>
</protein>
<dbReference type="InterPro" id="IPR036737">
    <property type="entry name" value="OmpA-like_sf"/>
</dbReference>
<feature type="domain" description="OmpA-like" evidence="6">
    <location>
        <begin position="245"/>
        <end position="371"/>
    </location>
</feature>
<evidence type="ECO:0000256" key="1">
    <source>
        <dbReference type="ARBA" id="ARBA00004442"/>
    </source>
</evidence>
<dbReference type="Gene3D" id="3.30.1330.60">
    <property type="entry name" value="OmpA-like domain"/>
    <property type="match status" value="1"/>
</dbReference>
<dbReference type="InterPro" id="IPR006665">
    <property type="entry name" value="OmpA-like"/>
</dbReference>
<dbReference type="PROSITE" id="PS51123">
    <property type="entry name" value="OMPA_2"/>
    <property type="match status" value="1"/>
</dbReference>
<evidence type="ECO:0000313" key="8">
    <source>
        <dbReference type="Proteomes" id="UP000238312"/>
    </source>
</evidence>
<reference evidence="7 8" key="1">
    <citation type="submission" date="2018-03" db="EMBL/GenBank/DDBJ databases">
        <title>Genomic Encyclopedia of Type Strains, Phase III (KMG-III): the genomes of soil and plant-associated and newly described type strains.</title>
        <authorList>
            <person name="Whitman W."/>
        </authorList>
    </citation>
    <scope>NUCLEOTIDE SEQUENCE [LARGE SCALE GENOMIC DNA]</scope>
    <source>
        <strain evidence="7 8">CGMCC 4.7104</strain>
    </source>
</reference>
<evidence type="ECO:0000256" key="5">
    <source>
        <dbReference type="SAM" id="MobiDB-lite"/>
    </source>
</evidence>
<proteinExistence type="predicted"/>
<evidence type="ECO:0000313" key="7">
    <source>
        <dbReference type="EMBL" id="PRX70587.1"/>
    </source>
</evidence>
<name>A0A2T0NC76_9ACTN</name>
<evidence type="ECO:0000256" key="4">
    <source>
        <dbReference type="PROSITE-ProRule" id="PRU00473"/>
    </source>
</evidence>
<dbReference type="AlphaFoldDB" id="A0A2T0NC76"/>
<dbReference type="CDD" id="cd07185">
    <property type="entry name" value="OmpA_C-like"/>
    <property type="match status" value="1"/>
</dbReference>
<keyword evidence="8" id="KW-1185">Reference proteome</keyword>
<dbReference type="InterPro" id="IPR050330">
    <property type="entry name" value="Bact_OuterMem_StrucFunc"/>
</dbReference>
<dbReference type="InterPro" id="IPR006664">
    <property type="entry name" value="OMP_bac"/>
</dbReference>
<comment type="subcellular location">
    <subcellularLocation>
        <location evidence="1">Cell outer membrane</location>
    </subcellularLocation>
</comment>
<feature type="region of interest" description="Disordered" evidence="5">
    <location>
        <begin position="189"/>
        <end position="215"/>
    </location>
</feature>
<dbReference type="PANTHER" id="PTHR30329:SF21">
    <property type="entry name" value="LIPOPROTEIN YIAD-RELATED"/>
    <property type="match status" value="1"/>
</dbReference>
<accession>A0A2T0NC76</accession>